<name>A0AAW2EVJ3_9HYME</name>
<protein>
    <submittedName>
        <fullName evidence="2">Uncharacterized protein</fullName>
    </submittedName>
</protein>
<comment type="caution">
    <text evidence="2">The sequence shown here is derived from an EMBL/GenBank/DDBJ whole genome shotgun (WGS) entry which is preliminary data.</text>
</comment>
<dbReference type="EMBL" id="JADYXP020000017">
    <property type="protein sequence ID" value="KAL0106870.1"/>
    <property type="molecule type" value="Genomic_DNA"/>
</dbReference>
<keyword evidence="3" id="KW-1185">Reference proteome</keyword>
<feature type="region of interest" description="Disordered" evidence="1">
    <location>
        <begin position="7"/>
        <end position="34"/>
    </location>
</feature>
<evidence type="ECO:0000313" key="2">
    <source>
        <dbReference type="EMBL" id="KAL0106870.1"/>
    </source>
</evidence>
<dbReference type="Proteomes" id="UP001430953">
    <property type="component" value="Unassembled WGS sequence"/>
</dbReference>
<reference evidence="2 3" key="1">
    <citation type="submission" date="2023-03" db="EMBL/GenBank/DDBJ databases">
        <title>High recombination rates correlate with genetic variation in Cardiocondyla obscurior ants.</title>
        <authorList>
            <person name="Errbii M."/>
        </authorList>
    </citation>
    <scope>NUCLEOTIDE SEQUENCE [LARGE SCALE GENOMIC DNA]</scope>
    <source>
        <strain evidence="2">Alpha-2009</strain>
        <tissue evidence="2">Whole body</tissue>
    </source>
</reference>
<evidence type="ECO:0000256" key="1">
    <source>
        <dbReference type="SAM" id="MobiDB-lite"/>
    </source>
</evidence>
<sequence length="81" mass="8826">MINVLAFHSTESGKKNHNIPVVSMKNRNPSEKSERAMKADLNVLYISDILRGGGGSGRASCISGATFSHWQNSTTPLHADW</sequence>
<evidence type="ECO:0000313" key="3">
    <source>
        <dbReference type="Proteomes" id="UP001430953"/>
    </source>
</evidence>
<dbReference type="AlphaFoldDB" id="A0AAW2EVJ3"/>
<gene>
    <name evidence="2" type="ORF">PUN28_015417</name>
</gene>
<proteinExistence type="predicted"/>
<accession>A0AAW2EVJ3</accession>
<organism evidence="2 3">
    <name type="scientific">Cardiocondyla obscurior</name>
    <dbReference type="NCBI Taxonomy" id="286306"/>
    <lineage>
        <taxon>Eukaryota</taxon>
        <taxon>Metazoa</taxon>
        <taxon>Ecdysozoa</taxon>
        <taxon>Arthropoda</taxon>
        <taxon>Hexapoda</taxon>
        <taxon>Insecta</taxon>
        <taxon>Pterygota</taxon>
        <taxon>Neoptera</taxon>
        <taxon>Endopterygota</taxon>
        <taxon>Hymenoptera</taxon>
        <taxon>Apocrita</taxon>
        <taxon>Aculeata</taxon>
        <taxon>Formicoidea</taxon>
        <taxon>Formicidae</taxon>
        <taxon>Myrmicinae</taxon>
        <taxon>Cardiocondyla</taxon>
    </lineage>
</organism>